<keyword evidence="2" id="KW-0547">Nucleotide-binding</keyword>
<dbReference type="SMART" id="SM00046">
    <property type="entry name" value="DAGKc"/>
    <property type="match status" value="1"/>
</dbReference>
<proteinExistence type="predicted"/>
<dbReference type="InterPro" id="IPR001206">
    <property type="entry name" value="Diacylglycerol_kinase_cat_dom"/>
</dbReference>
<dbReference type="PROSITE" id="PS50146">
    <property type="entry name" value="DAGK"/>
    <property type="match status" value="1"/>
</dbReference>
<organism evidence="6 7">
    <name type="scientific">Massilia antarctica</name>
    <dbReference type="NCBI Taxonomy" id="2765360"/>
    <lineage>
        <taxon>Bacteria</taxon>
        <taxon>Pseudomonadati</taxon>
        <taxon>Pseudomonadota</taxon>
        <taxon>Betaproteobacteria</taxon>
        <taxon>Burkholderiales</taxon>
        <taxon>Oxalobacteraceae</taxon>
        <taxon>Telluria group</taxon>
        <taxon>Massilia</taxon>
    </lineage>
</organism>
<evidence type="ECO:0000313" key="6">
    <source>
        <dbReference type="EMBL" id="QPI49568.1"/>
    </source>
</evidence>
<accession>A0AA48WBT1</accession>
<name>A0AA48WBT1_9BURK</name>
<keyword evidence="7" id="KW-1185">Reference proteome</keyword>
<dbReference type="InterPro" id="IPR050187">
    <property type="entry name" value="Lipid_Phosphate_FormReg"/>
</dbReference>
<sequence length="329" mass="35916">MHHLVFDPAPATRGAHHRIACFVHPERIPRSVILTPIAVIINGSAGSGHDDQRAAELRDKFAAHGLDAEVTLARGGSELIEAARSARASGKPIVVAGGGDGTINAVASQLVGSEVAFGVLPMGTLNHFAKDLGIPLALDEAIRNVAQGRRTRVDVGEVNGTIFLNNSSLGLYPDIVRDREKQQRRLGRGKWLAAGWATLTALRRYPFLSLRLTVGEQEHARRTPFVFIGNNEYTMQGLSVGERRRLDAGTLSLYVAQRPGRLGLLRLGWRALWGSLAQERDFDVLTVENMEIATRHKRLRVATDGEVTVMTTPLRYRIRPAALTVVVPT</sequence>
<gene>
    <name evidence="6" type="ORF">IV454_29750</name>
</gene>
<dbReference type="EMBL" id="CP065053">
    <property type="protein sequence ID" value="QPI49568.1"/>
    <property type="molecule type" value="Genomic_DNA"/>
</dbReference>
<protein>
    <submittedName>
        <fullName evidence="6">Diacylglycerol kinase family lipid kinase</fullName>
    </submittedName>
</protein>
<dbReference type="PANTHER" id="PTHR12358">
    <property type="entry name" value="SPHINGOSINE KINASE"/>
    <property type="match status" value="1"/>
</dbReference>
<feature type="domain" description="DAGKc" evidence="5">
    <location>
        <begin position="32"/>
        <end position="162"/>
    </location>
</feature>
<evidence type="ECO:0000256" key="2">
    <source>
        <dbReference type="ARBA" id="ARBA00022741"/>
    </source>
</evidence>
<keyword evidence="3 6" id="KW-0418">Kinase</keyword>
<reference evidence="6 7" key="1">
    <citation type="submission" date="2020-11" db="EMBL/GenBank/DDBJ databases">
        <authorList>
            <person name="Sun Q."/>
        </authorList>
    </citation>
    <scope>NUCLEOTIDE SEQUENCE [LARGE SCALE GENOMIC DNA]</scope>
    <source>
        <strain evidence="6 7">P8398</strain>
    </source>
</reference>
<dbReference type="Gene3D" id="2.60.200.40">
    <property type="match status" value="1"/>
</dbReference>
<evidence type="ECO:0000256" key="1">
    <source>
        <dbReference type="ARBA" id="ARBA00022679"/>
    </source>
</evidence>
<evidence type="ECO:0000256" key="3">
    <source>
        <dbReference type="ARBA" id="ARBA00022777"/>
    </source>
</evidence>
<dbReference type="InterPro" id="IPR045540">
    <property type="entry name" value="YegS/DAGK_C"/>
</dbReference>
<dbReference type="Gene3D" id="3.40.50.10330">
    <property type="entry name" value="Probable inorganic polyphosphate/atp-NAD kinase, domain 1"/>
    <property type="match status" value="1"/>
</dbReference>
<dbReference type="InterPro" id="IPR017438">
    <property type="entry name" value="ATP-NAD_kinase_N"/>
</dbReference>
<dbReference type="InterPro" id="IPR016064">
    <property type="entry name" value="NAD/diacylglycerol_kinase_sf"/>
</dbReference>
<keyword evidence="4" id="KW-0067">ATP-binding</keyword>
<dbReference type="GO" id="GO:0016301">
    <property type="term" value="F:kinase activity"/>
    <property type="evidence" value="ECO:0007669"/>
    <property type="project" value="UniProtKB-KW"/>
</dbReference>
<dbReference type="SUPFAM" id="SSF111331">
    <property type="entry name" value="NAD kinase/diacylglycerol kinase-like"/>
    <property type="match status" value="1"/>
</dbReference>
<dbReference type="Proteomes" id="UP000662888">
    <property type="component" value="Chromosome"/>
</dbReference>
<dbReference type="RefSeq" id="WP_206089237.1">
    <property type="nucleotide sequence ID" value="NZ_CP065053.1"/>
</dbReference>
<evidence type="ECO:0000259" key="5">
    <source>
        <dbReference type="PROSITE" id="PS50146"/>
    </source>
</evidence>
<keyword evidence="1" id="KW-0808">Transferase</keyword>
<evidence type="ECO:0000256" key="4">
    <source>
        <dbReference type="ARBA" id="ARBA00022840"/>
    </source>
</evidence>
<evidence type="ECO:0000313" key="7">
    <source>
        <dbReference type="Proteomes" id="UP000662888"/>
    </source>
</evidence>
<dbReference type="Pfam" id="PF00781">
    <property type="entry name" value="DAGK_cat"/>
    <property type="match status" value="1"/>
</dbReference>
<dbReference type="PANTHER" id="PTHR12358:SF54">
    <property type="entry name" value="SPHINGOSINE KINASE RELATED PROTEIN"/>
    <property type="match status" value="1"/>
</dbReference>
<dbReference type="Pfam" id="PF19279">
    <property type="entry name" value="YegS_C"/>
    <property type="match status" value="1"/>
</dbReference>